<evidence type="ECO:0000313" key="3">
    <source>
        <dbReference type="Proteomes" id="UP000270743"/>
    </source>
</evidence>
<keyword evidence="3" id="KW-1185">Reference proteome</keyword>
<keyword evidence="1" id="KW-0472">Membrane</keyword>
<gene>
    <name evidence="2" type="ORF">PARHAE_03983</name>
</gene>
<feature type="transmembrane region" description="Helical" evidence="1">
    <location>
        <begin position="128"/>
        <end position="150"/>
    </location>
</feature>
<sequence length="192" mass="20920">MLDCVFARWQPTIGDPTWQGWATVLVYLAAAALAFRAGRASFPPATRARERAFWGLTLLLLLALAVNKQLDLQSAVTAAGRCLALAQGWYGQRRLLQLGFLIVLALLAAVFLAVLLRMLRGSWPRSALPALGIVFVCTFVLMRAVGFHHIDRLLGLTMGLPVLSLRANTALEWSGPALISLGAVRIFRLSGR</sequence>
<accession>A0A3S4DZ39</accession>
<name>A0A3S4DZ39_9RHOB</name>
<dbReference type="OrthoDB" id="428401at2"/>
<feature type="transmembrane region" description="Helical" evidence="1">
    <location>
        <begin position="95"/>
        <end position="116"/>
    </location>
</feature>
<dbReference type="AlphaFoldDB" id="A0A3S4DZ39"/>
<feature type="transmembrane region" description="Helical" evidence="1">
    <location>
        <begin position="170"/>
        <end position="187"/>
    </location>
</feature>
<evidence type="ECO:0000256" key="1">
    <source>
        <dbReference type="SAM" id="Phobius"/>
    </source>
</evidence>
<dbReference type="Proteomes" id="UP000270743">
    <property type="component" value="Unassembled WGS sequence"/>
</dbReference>
<evidence type="ECO:0000313" key="2">
    <source>
        <dbReference type="EMBL" id="VDS10764.1"/>
    </source>
</evidence>
<feature type="transmembrane region" description="Helical" evidence="1">
    <location>
        <begin position="20"/>
        <end position="39"/>
    </location>
</feature>
<organism evidence="2 3">
    <name type="scientific">Paracoccus haematequi</name>
    <dbReference type="NCBI Taxonomy" id="2491866"/>
    <lineage>
        <taxon>Bacteria</taxon>
        <taxon>Pseudomonadati</taxon>
        <taxon>Pseudomonadota</taxon>
        <taxon>Alphaproteobacteria</taxon>
        <taxon>Rhodobacterales</taxon>
        <taxon>Paracoccaceae</taxon>
        <taxon>Paracoccus</taxon>
    </lineage>
</organism>
<protein>
    <submittedName>
        <fullName evidence="2">Uncharacterized protein</fullName>
    </submittedName>
</protein>
<dbReference type="RefSeq" id="WP_126156300.1">
    <property type="nucleotide sequence ID" value="NZ_UZWE01000079.1"/>
</dbReference>
<feature type="transmembrane region" description="Helical" evidence="1">
    <location>
        <begin position="51"/>
        <end position="67"/>
    </location>
</feature>
<reference evidence="2 3" key="1">
    <citation type="submission" date="2018-12" db="EMBL/GenBank/DDBJ databases">
        <authorList>
            <person name="Criscuolo A."/>
        </authorList>
    </citation>
    <scope>NUCLEOTIDE SEQUENCE [LARGE SCALE GENOMIC DNA]</scope>
    <source>
        <strain evidence="2">ACIP1116241</strain>
    </source>
</reference>
<dbReference type="EMBL" id="UZWE01000079">
    <property type="protein sequence ID" value="VDS10764.1"/>
    <property type="molecule type" value="Genomic_DNA"/>
</dbReference>
<keyword evidence="1" id="KW-1133">Transmembrane helix</keyword>
<keyword evidence="1" id="KW-0812">Transmembrane</keyword>
<proteinExistence type="predicted"/>